<keyword evidence="1" id="KW-0812">Transmembrane</keyword>
<name>A0A914CJL4_9BILA</name>
<dbReference type="WBParaSite" id="ACRNAN_scaffold1130.g28020.t1">
    <property type="protein sequence ID" value="ACRNAN_scaffold1130.g28020.t1"/>
    <property type="gene ID" value="ACRNAN_scaffold1130.g28020"/>
</dbReference>
<dbReference type="Proteomes" id="UP000887540">
    <property type="component" value="Unplaced"/>
</dbReference>
<keyword evidence="1" id="KW-0472">Membrane</keyword>
<evidence type="ECO:0000313" key="2">
    <source>
        <dbReference type="Proteomes" id="UP000887540"/>
    </source>
</evidence>
<accession>A0A914CJL4</accession>
<evidence type="ECO:0000313" key="3">
    <source>
        <dbReference type="WBParaSite" id="ACRNAN_scaffold1130.g28020.t1"/>
    </source>
</evidence>
<keyword evidence="1" id="KW-1133">Transmembrane helix</keyword>
<proteinExistence type="predicted"/>
<evidence type="ECO:0000256" key="1">
    <source>
        <dbReference type="SAM" id="Phobius"/>
    </source>
</evidence>
<dbReference type="AlphaFoldDB" id="A0A914CJL4"/>
<sequence>MAEAYRRAENELQKIRTGFGFFGIAFIGGAGAYTLIKRRFAHKIIVPGTYAEEIRPVIDKIYEEQQISALTSTFPTANEPKQSKSWYIW</sequence>
<keyword evidence="2" id="KW-1185">Reference proteome</keyword>
<feature type="transmembrane region" description="Helical" evidence="1">
    <location>
        <begin position="15"/>
        <end position="36"/>
    </location>
</feature>
<protein>
    <submittedName>
        <fullName evidence="3">Uncharacterized protein</fullName>
    </submittedName>
</protein>
<reference evidence="3" key="1">
    <citation type="submission" date="2022-11" db="UniProtKB">
        <authorList>
            <consortium name="WormBaseParasite"/>
        </authorList>
    </citation>
    <scope>IDENTIFICATION</scope>
</reference>
<organism evidence="2 3">
    <name type="scientific">Acrobeloides nanus</name>
    <dbReference type="NCBI Taxonomy" id="290746"/>
    <lineage>
        <taxon>Eukaryota</taxon>
        <taxon>Metazoa</taxon>
        <taxon>Ecdysozoa</taxon>
        <taxon>Nematoda</taxon>
        <taxon>Chromadorea</taxon>
        <taxon>Rhabditida</taxon>
        <taxon>Tylenchina</taxon>
        <taxon>Cephalobomorpha</taxon>
        <taxon>Cephaloboidea</taxon>
        <taxon>Cephalobidae</taxon>
        <taxon>Acrobeloides</taxon>
    </lineage>
</organism>